<dbReference type="Pfam" id="PF01641">
    <property type="entry name" value="SelR"/>
    <property type="match status" value="1"/>
</dbReference>
<feature type="domain" description="MsrB" evidence="6">
    <location>
        <begin position="13"/>
        <end position="123"/>
    </location>
</feature>
<evidence type="ECO:0000256" key="3">
    <source>
        <dbReference type="ARBA" id="ARBA00022723"/>
    </source>
</evidence>
<evidence type="ECO:0000256" key="2">
    <source>
        <dbReference type="ARBA" id="ARBA00007174"/>
    </source>
</evidence>
<organism evidence="7 8">
    <name type="scientific">Seminavis robusta</name>
    <dbReference type="NCBI Taxonomy" id="568900"/>
    <lineage>
        <taxon>Eukaryota</taxon>
        <taxon>Sar</taxon>
        <taxon>Stramenopiles</taxon>
        <taxon>Ochrophyta</taxon>
        <taxon>Bacillariophyta</taxon>
        <taxon>Bacillariophyceae</taxon>
        <taxon>Bacillariophycidae</taxon>
        <taxon>Naviculales</taxon>
        <taxon>Naviculaceae</taxon>
        <taxon>Seminavis</taxon>
    </lineage>
</organism>
<comment type="caution">
    <text evidence="7">The sequence shown here is derived from an EMBL/GenBank/DDBJ whole genome shotgun (WGS) entry which is preliminary data.</text>
</comment>
<accession>A0A9N8HS04</accession>
<evidence type="ECO:0000313" key="8">
    <source>
        <dbReference type="Proteomes" id="UP001153069"/>
    </source>
</evidence>
<dbReference type="InterPro" id="IPR028427">
    <property type="entry name" value="Met_Sox_Rdtase_MsrB"/>
</dbReference>
<evidence type="ECO:0000256" key="4">
    <source>
        <dbReference type="ARBA" id="ARBA00022833"/>
    </source>
</evidence>
<dbReference type="PANTHER" id="PTHR46081:SF8">
    <property type="entry name" value="PEPTIDE METHIONINE SULFOXIDE REDUCTASE 2"/>
    <property type="match status" value="1"/>
</dbReference>
<sequence>MKDTSKYPFQKTDEEWREQLTKEEFYVLRQGGTEAYGKGEFCKFFPKNGYFCCKACDFPLYSAASKFHDTGWDAYSKSYYSSNSDGEEKAHIGVRGIEREVCCNNCGSHLGHVFHHGNGKERQ</sequence>
<dbReference type="AlphaFoldDB" id="A0A9N8HS04"/>
<evidence type="ECO:0000259" key="6">
    <source>
        <dbReference type="PROSITE" id="PS51790"/>
    </source>
</evidence>
<comment type="similarity">
    <text evidence="2">Belongs to the MsrB Met sulfoxide reductase family.</text>
</comment>
<reference evidence="7" key="1">
    <citation type="submission" date="2020-06" db="EMBL/GenBank/DDBJ databases">
        <authorList>
            <consortium name="Plant Systems Biology data submission"/>
        </authorList>
    </citation>
    <scope>NUCLEOTIDE SEQUENCE</scope>
    <source>
        <strain evidence="7">D6</strain>
    </source>
</reference>
<dbReference type="Proteomes" id="UP001153069">
    <property type="component" value="Unassembled WGS sequence"/>
</dbReference>
<comment type="cofactor">
    <cofactor evidence="1">
        <name>Zn(2+)</name>
        <dbReference type="ChEBI" id="CHEBI:29105"/>
    </cofactor>
</comment>
<dbReference type="OrthoDB" id="44061at2759"/>
<evidence type="ECO:0000313" key="7">
    <source>
        <dbReference type="EMBL" id="CAB9523826.1"/>
    </source>
</evidence>
<evidence type="ECO:0000256" key="1">
    <source>
        <dbReference type="ARBA" id="ARBA00001947"/>
    </source>
</evidence>
<dbReference type="GO" id="GO:0033743">
    <property type="term" value="F:peptide-methionine (R)-S-oxide reductase activity"/>
    <property type="evidence" value="ECO:0007669"/>
    <property type="project" value="InterPro"/>
</dbReference>
<dbReference type="EMBL" id="CAICTM010001458">
    <property type="protein sequence ID" value="CAB9523826.1"/>
    <property type="molecule type" value="Genomic_DNA"/>
</dbReference>
<dbReference type="GO" id="GO:0006979">
    <property type="term" value="P:response to oxidative stress"/>
    <property type="evidence" value="ECO:0007669"/>
    <property type="project" value="InterPro"/>
</dbReference>
<proteinExistence type="inferred from homology"/>
<dbReference type="InterPro" id="IPR011057">
    <property type="entry name" value="Mss4-like_sf"/>
</dbReference>
<keyword evidence="4" id="KW-0862">Zinc</keyword>
<dbReference type="PANTHER" id="PTHR46081">
    <property type="entry name" value="PEPTIDE METHIONINE SULFOXIDE REDUCTASE 2"/>
    <property type="match status" value="1"/>
</dbReference>
<dbReference type="InterPro" id="IPR002579">
    <property type="entry name" value="Met_Sox_Rdtase_MsrB_dom"/>
</dbReference>
<dbReference type="Gene3D" id="2.170.150.20">
    <property type="entry name" value="Peptide methionine sulfoxide reductase"/>
    <property type="match status" value="1"/>
</dbReference>
<keyword evidence="8" id="KW-1185">Reference proteome</keyword>
<dbReference type="SUPFAM" id="SSF51316">
    <property type="entry name" value="Mss4-like"/>
    <property type="match status" value="1"/>
</dbReference>
<protein>
    <submittedName>
        <fullName evidence="7">R-sulfoxide reductase B2, mitochondrial</fullName>
    </submittedName>
</protein>
<keyword evidence="3" id="KW-0479">Metal-binding</keyword>
<name>A0A9N8HS04_9STRA</name>
<gene>
    <name evidence="7" type="ORF">SEMRO_1460_G274610.1</name>
</gene>
<dbReference type="GO" id="GO:0030091">
    <property type="term" value="P:protein repair"/>
    <property type="evidence" value="ECO:0007669"/>
    <property type="project" value="InterPro"/>
</dbReference>
<dbReference type="PROSITE" id="PS51790">
    <property type="entry name" value="MSRB"/>
    <property type="match status" value="1"/>
</dbReference>
<evidence type="ECO:0000256" key="5">
    <source>
        <dbReference type="ARBA" id="ARBA00023002"/>
    </source>
</evidence>
<keyword evidence="5" id="KW-0560">Oxidoreductase</keyword>
<dbReference type="GO" id="GO:0046872">
    <property type="term" value="F:metal ion binding"/>
    <property type="evidence" value="ECO:0007669"/>
    <property type="project" value="UniProtKB-KW"/>
</dbReference>